<proteinExistence type="predicted"/>
<keyword evidence="1" id="KW-1133">Transmembrane helix</keyword>
<feature type="transmembrane region" description="Helical" evidence="1">
    <location>
        <begin position="83"/>
        <end position="104"/>
    </location>
</feature>
<evidence type="ECO:0000313" key="2">
    <source>
        <dbReference type="EMBL" id="NOU62150.1"/>
    </source>
</evidence>
<evidence type="ECO:0000256" key="1">
    <source>
        <dbReference type="SAM" id="Phobius"/>
    </source>
</evidence>
<sequence length="148" mass="17282">MKLRPTRNNEPVPTYRIINLIFAIIILLIFLYSALYSHKEVNHPIPSVFSEITGSESPSTGLSRAFSALMQCDVKSARELNSYALQIFLFFVFQLVFRTFNFFLTKTNFSWINTYILADITLSILFFLLAFRPLILFTFELFRNFIVN</sequence>
<keyword evidence="1" id="KW-0472">Membrane</keyword>
<dbReference type="EMBL" id="RZNH01000054">
    <property type="protein sequence ID" value="NOU62150.1"/>
    <property type="molecule type" value="Genomic_DNA"/>
</dbReference>
<reference evidence="2 3" key="1">
    <citation type="submission" date="2018-12" db="EMBL/GenBank/DDBJ databases">
        <title>Marinifilum JC070 sp. nov., a marine bacterium isolated from Yongle Blue Hole in the South China Sea.</title>
        <authorList>
            <person name="Fu T."/>
        </authorList>
    </citation>
    <scope>NUCLEOTIDE SEQUENCE [LARGE SCALE GENOMIC DNA]</scope>
    <source>
        <strain evidence="2 3">JC070</strain>
    </source>
</reference>
<accession>A0ABX1X229</accession>
<dbReference type="Proteomes" id="UP000732105">
    <property type="component" value="Unassembled WGS sequence"/>
</dbReference>
<comment type="caution">
    <text evidence="2">The sequence shown here is derived from an EMBL/GenBank/DDBJ whole genome shotgun (WGS) entry which is preliminary data.</text>
</comment>
<gene>
    <name evidence="2" type="ORF">ELS83_20315</name>
</gene>
<evidence type="ECO:0000313" key="3">
    <source>
        <dbReference type="Proteomes" id="UP000732105"/>
    </source>
</evidence>
<feature type="transmembrane region" description="Helical" evidence="1">
    <location>
        <begin position="12"/>
        <end position="35"/>
    </location>
</feature>
<protein>
    <submittedName>
        <fullName evidence="2">DUF2752 domain-containing protein</fullName>
    </submittedName>
</protein>
<keyword evidence="3" id="KW-1185">Reference proteome</keyword>
<keyword evidence="1" id="KW-0812">Transmembrane</keyword>
<name>A0ABX1X229_9BACT</name>
<feature type="transmembrane region" description="Helical" evidence="1">
    <location>
        <begin position="116"/>
        <end position="139"/>
    </location>
</feature>
<organism evidence="2 3">
    <name type="scientific">Marinifilum caeruleilacunae</name>
    <dbReference type="NCBI Taxonomy" id="2499076"/>
    <lineage>
        <taxon>Bacteria</taxon>
        <taxon>Pseudomonadati</taxon>
        <taxon>Bacteroidota</taxon>
        <taxon>Bacteroidia</taxon>
        <taxon>Marinilabiliales</taxon>
        <taxon>Marinifilaceae</taxon>
    </lineage>
</organism>